<dbReference type="Pfam" id="PF02453">
    <property type="entry name" value="Reticulon"/>
    <property type="match status" value="1"/>
</dbReference>
<keyword evidence="5 6" id="KW-0472">Membrane</keyword>
<evidence type="ECO:0000256" key="2">
    <source>
        <dbReference type="ARBA" id="ARBA00022692"/>
    </source>
</evidence>
<feature type="transmembrane region" description="Helical" evidence="6">
    <location>
        <begin position="55"/>
        <end position="72"/>
    </location>
</feature>
<comment type="subcellular location">
    <subcellularLocation>
        <location evidence="1 6">Endoplasmic reticulum membrane</location>
        <topology evidence="1 6">Multi-pass membrane protein</topology>
    </subcellularLocation>
</comment>
<evidence type="ECO:0000313" key="9">
    <source>
        <dbReference type="RefSeq" id="XP_013783352.1"/>
    </source>
</evidence>
<dbReference type="InterPro" id="IPR003388">
    <property type="entry name" value="Reticulon"/>
</dbReference>
<dbReference type="PANTHER" id="PTHR45799">
    <property type="entry name" value="RETICULON-LIKE PROTEIN"/>
    <property type="match status" value="1"/>
</dbReference>
<accession>A0ABM1BJQ9</accession>
<feature type="domain" description="Reticulon" evidence="7">
    <location>
        <begin position="43"/>
        <end position="229"/>
    </location>
</feature>
<sequence>MDDLGSKSADNISTEMASVDHPVSTSSSSSNVSLCDLFWSPELESIIYWRKKEKSAMVFLGLFLFLLPLLYFSIVSVVSYFLLMILLNAIVFRIYKYALDVAKKTNEGNPFEKHLKKEISLPSDYIHEVVDVLIEKSIWMTTKLRSLLLVENFFESLKMAAVLWCLTYVGYWFNGLTIVLLSVLGVFTFPKFYEVNREKIDHYLLQAKKFIENSVCSVKQKLGFKRKEQ</sequence>
<keyword evidence="2 6" id="KW-0812">Transmembrane</keyword>
<evidence type="ECO:0000256" key="6">
    <source>
        <dbReference type="RuleBase" id="RU363132"/>
    </source>
</evidence>
<protein>
    <recommendedName>
        <fullName evidence="6">Reticulon-like protein</fullName>
    </recommendedName>
</protein>
<organism evidence="8 9">
    <name type="scientific">Limulus polyphemus</name>
    <name type="common">Atlantic horseshoe crab</name>
    <dbReference type="NCBI Taxonomy" id="6850"/>
    <lineage>
        <taxon>Eukaryota</taxon>
        <taxon>Metazoa</taxon>
        <taxon>Ecdysozoa</taxon>
        <taxon>Arthropoda</taxon>
        <taxon>Chelicerata</taxon>
        <taxon>Merostomata</taxon>
        <taxon>Xiphosura</taxon>
        <taxon>Limulidae</taxon>
        <taxon>Limulus</taxon>
    </lineage>
</organism>
<dbReference type="PANTHER" id="PTHR45799:SF2">
    <property type="entry name" value="RETICULON-LIKE PROTEIN"/>
    <property type="match status" value="1"/>
</dbReference>
<evidence type="ECO:0000256" key="3">
    <source>
        <dbReference type="ARBA" id="ARBA00022824"/>
    </source>
</evidence>
<feature type="transmembrane region" description="Helical" evidence="6">
    <location>
        <begin position="170"/>
        <end position="189"/>
    </location>
</feature>
<dbReference type="GeneID" id="106467530"/>
<name>A0ABM1BJQ9_LIMPO</name>
<dbReference type="PROSITE" id="PS50845">
    <property type="entry name" value="RETICULON"/>
    <property type="match status" value="1"/>
</dbReference>
<evidence type="ECO:0000256" key="5">
    <source>
        <dbReference type="ARBA" id="ARBA00023136"/>
    </source>
</evidence>
<reference evidence="9" key="1">
    <citation type="submission" date="2025-08" db="UniProtKB">
        <authorList>
            <consortium name="RefSeq"/>
        </authorList>
    </citation>
    <scope>IDENTIFICATION</scope>
    <source>
        <tissue evidence="9">Muscle</tissue>
    </source>
</reference>
<dbReference type="Gene3D" id="1.20.5.2480">
    <property type="match status" value="1"/>
</dbReference>
<evidence type="ECO:0000256" key="4">
    <source>
        <dbReference type="ARBA" id="ARBA00022989"/>
    </source>
</evidence>
<keyword evidence="8" id="KW-1185">Reference proteome</keyword>
<dbReference type="InterPro" id="IPR046964">
    <property type="entry name" value="RTN1-4"/>
</dbReference>
<gene>
    <name evidence="9" type="primary">LOC106467530</name>
</gene>
<evidence type="ECO:0000313" key="8">
    <source>
        <dbReference type="Proteomes" id="UP000694941"/>
    </source>
</evidence>
<dbReference type="Proteomes" id="UP000694941">
    <property type="component" value="Unplaced"/>
</dbReference>
<dbReference type="RefSeq" id="XP_013783352.1">
    <property type="nucleotide sequence ID" value="XM_013927898.2"/>
</dbReference>
<evidence type="ECO:0000259" key="7">
    <source>
        <dbReference type="PROSITE" id="PS50845"/>
    </source>
</evidence>
<evidence type="ECO:0000256" key="1">
    <source>
        <dbReference type="ARBA" id="ARBA00004477"/>
    </source>
</evidence>
<proteinExistence type="predicted"/>
<keyword evidence="3 6" id="KW-0256">Endoplasmic reticulum</keyword>
<keyword evidence="4 6" id="KW-1133">Transmembrane helix</keyword>